<gene>
    <name evidence="8 10" type="primary">secE</name>
    <name evidence="9" type="ORF">Q5I04_07640</name>
    <name evidence="10" type="ORF">Q5I06_02505</name>
</gene>
<dbReference type="Pfam" id="PF00584">
    <property type="entry name" value="SecE"/>
    <property type="match status" value="1"/>
</dbReference>
<reference evidence="9" key="2">
    <citation type="submission" date="2023-07" db="EMBL/GenBank/DDBJ databases">
        <authorList>
            <person name="Aydin F."/>
            <person name="Tarhane S."/>
            <person name="Saticioglu I.B."/>
            <person name="Karakaya E."/>
            <person name="Abay S."/>
            <person name="Guran O."/>
            <person name="Bozkurt E."/>
            <person name="Uzum N."/>
            <person name="Olgun K."/>
            <person name="Jablonski D."/>
        </authorList>
    </citation>
    <scope>NUCLEOTIDE SEQUENCE</scope>
    <source>
        <strain evidence="9">Faydin-H75</strain>
    </source>
</reference>
<evidence type="ECO:0000256" key="4">
    <source>
        <dbReference type="ARBA" id="ARBA00022927"/>
    </source>
</evidence>
<dbReference type="InterPro" id="IPR001901">
    <property type="entry name" value="Translocase_SecE/Sec61-g"/>
</dbReference>
<dbReference type="GO" id="GO:0006605">
    <property type="term" value="P:protein targeting"/>
    <property type="evidence" value="ECO:0007669"/>
    <property type="project" value="UniProtKB-UniRule"/>
</dbReference>
<dbReference type="GO" id="GO:0043952">
    <property type="term" value="P:protein transport by the Sec complex"/>
    <property type="evidence" value="ECO:0007669"/>
    <property type="project" value="UniProtKB-UniRule"/>
</dbReference>
<dbReference type="EMBL" id="JAUYZK010000003">
    <property type="protein sequence ID" value="MDP2538659.1"/>
    <property type="molecule type" value="Genomic_DNA"/>
</dbReference>
<evidence type="ECO:0000313" key="12">
    <source>
        <dbReference type="Proteomes" id="UP001240777"/>
    </source>
</evidence>
<dbReference type="InterPro" id="IPR038379">
    <property type="entry name" value="SecE_sf"/>
</dbReference>
<keyword evidence="6 8" id="KW-0811">Translocation</keyword>
<dbReference type="AlphaFoldDB" id="A0AA90PK61"/>
<evidence type="ECO:0000256" key="3">
    <source>
        <dbReference type="ARBA" id="ARBA00022692"/>
    </source>
</evidence>
<keyword evidence="4 8" id="KW-0653">Protein transport</keyword>
<name>A0AA90PK61_9HELI</name>
<dbReference type="GO" id="GO:0008320">
    <property type="term" value="F:protein transmembrane transporter activity"/>
    <property type="evidence" value="ECO:0007669"/>
    <property type="project" value="UniProtKB-UniRule"/>
</dbReference>
<dbReference type="Gene3D" id="1.20.5.1030">
    <property type="entry name" value="Preprotein translocase secy subunit"/>
    <property type="match status" value="1"/>
</dbReference>
<dbReference type="Proteomes" id="UP001177258">
    <property type="component" value="Unassembled WGS sequence"/>
</dbReference>
<evidence type="ECO:0000256" key="5">
    <source>
        <dbReference type="ARBA" id="ARBA00022989"/>
    </source>
</evidence>
<evidence type="ECO:0000256" key="2">
    <source>
        <dbReference type="ARBA" id="ARBA00022448"/>
    </source>
</evidence>
<evidence type="ECO:0000256" key="8">
    <source>
        <dbReference type="HAMAP-Rule" id="MF_00422"/>
    </source>
</evidence>
<reference evidence="10 12" key="1">
    <citation type="submission" date="2023-07" db="EMBL/GenBank/DDBJ databases">
        <title>Unpublished Manusciprt.</title>
        <authorList>
            <person name="Aydin F."/>
            <person name="Tarhane S."/>
            <person name="Saticioglu I.B."/>
            <person name="Karakaya E."/>
            <person name="Abay S."/>
            <person name="Guran O."/>
            <person name="Bozkurt E."/>
            <person name="Uzum N."/>
            <person name="Olgun K."/>
            <person name="Jablonski D."/>
        </authorList>
    </citation>
    <scope>NUCLEOTIDE SEQUENCE</scope>
    <source>
        <strain evidence="12">faydin-H75</strain>
        <strain evidence="10">Faydin-H76</strain>
    </source>
</reference>
<dbReference type="EMBL" id="JAUPEV010000014">
    <property type="protein sequence ID" value="MDO7253779.1"/>
    <property type="molecule type" value="Genomic_DNA"/>
</dbReference>
<dbReference type="GO" id="GO:0009306">
    <property type="term" value="P:protein secretion"/>
    <property type="evidence" value="ECO:0007669"/>
    <property type="project" value="UniProtKB-UniRule"/>
</dbReference>
<keyword evidence="5 8" id="KW-1133">Transmembrane helix</keyword>
<evidence type="ECO:0000256" key="6">
    <source>
        <dbReference type="ARBA" id="ARBA00023010"/>
    </source>
</evidence>
<comment type="similarity">
    <text evidence="8">Belongs to the SecE/SEC61-gamma family.</text>
</comment>
<evidence type="ECO:0000313" key="9">
    <source>
        <dbReference type="EMBL" id="MDO7253779.1"/>
    </source>
</evidence>
<sequence>MKKIFTYYRLAKEELSKVIFPTKEQIRNALISVVIVVTVITLFLALVDLILSASVSSIL</sequence>
<evidence type="ECO:0000256" key="1">
    <source>
        <dbReference type="ARBA" id="ARBA00004370"/>
    </source>
</evidence>
<dbReference type="HAMAP" id="MF_00422">
    <property type="entry name" value="SecE"/>
    <property type="match status" value="1"/>
</dbReference>
<comment type="subcellular location">
    <subcellularLocation>
        <location evidence="8">Cell membrane</location>
        <topology evidence="8">Single-pass membrane protein</topology>
    </subcellularLocation>
    <subcellularLocation>
        <location evidence="1">Membrane</location>
    </subcellularLocation>
</comment>
<dbReference type="GO" id="GO:0065002">
    <property type="term" value="P:intracellular protein transmembrane transport"/>
    <property type="evidence" value="ECO:0007669"/>
    <property type="project" value="UniProtKB-UniRule"/>
</dbReference>
<dbReference type="GO" id="GO:0005886">
    <property type="term" value="C:plasma membrane"/>
    <property type="evidence" value="ECO:0007669"/>
    <property type="project" value="UniProtKB-SubCell"/>
</dbReference>
<keyword evidence="3 8" id="KW-0812">Transmembrane</keyword>
<keyword evidence="12" id="KW-1185">Reference proteome</keyword>
<evidence type="ECO:0000313" key="10">
    <source>
        <dbReference type="EMBL" id="MDP2538659.1"/>
    </source>
</evidence>
<dbReference type="InterPro" id="IPR005807">
    <property type="entry name" value="SecE_bac"/>
</dbReference>
<dbReference type="NCBIfam" id="TIGR00964">
    <property type="entry name" value="secE_bact"/>
    <property type="match status" value="1"/>
</dbReference>
<keyword evidence="7 8" id="KW-0472">Membrane</keyword>
<reference evidence="9 11" key="3">
    <citation type="journal article" date="2024" name="Syst. Appl. Microbiol.">
        <title>Helicobacter cappadocius sp. nov., from lizards: The first psychrotrophic Helicobacter species.</title>
        <authorList>
            <person name="Aydin F."/>
            <person name="Tarhane S."/>
            <person name="Karakaya E."/>
            <person name="Abay S."/>
            <person name="Kayman T."/>
            <person name="Guran O."/>
            <person name="Bozkurt E."/>
            <person name="Uzum N."/>
            <person name="Avci A."/>
            <person name="Olgun K."/>
            <person name="Jablonski D."/>
            <person name="Guran C."/>
            <person name="Burcin Saticioglu I."/>
        </authorList>
    </citation>
    <scope>NUCLEOTIDE SEQUENCE [LARGE SCALE GENOMIC DNA]</scope>
    <source>
        <strain evidence="9">Faydin-H75</strain>
        <strain evidence="11">faydin-H76</strain>
    </source>
</reference>
<keyword evidence="8" id="KW-1003">Cell membrane</keyword>
<evidence type="ECO:0000256" key="7">
    <source>
        <dbReference type="ARBA" id="ARBA00023136"/>
    </source>
</evidence>
<accession>A0AA90PK61</accession>
<dbReference type="RefSeq" id="WP_095295591.1">
    <property type="nucleotide sequence ID" value="NZ_JAUPEV010000014.1"/>
</dbReference>
<comment type="caution">
    <text evidence="10">The sequence shown here is derived from an EMBL/GenBank/DDBJ whole genome shotgun (WGS) entry which is preliminary data.</text>
</comment>
<dbReference type="Proteomes" id="UP001240777">
    <property type="component" value="Unassembled WGS sequence"/>
</dbReference>
<feature type="transmembrane region" description="Helical" evidence="8">
    <location>
        <begin position="29"/>
        <end position="51"/>
    </location>
</feature>
<keyword evidence="2 8" id="KW-0813">Transport</keyword>
<comment type="subunit">
    <text evidence="8">Component of the Sec protein translocase complex. Heterotrimer consisting of SecY, SecE and SecG subunits. The heterotrimers can form oligomers, although 1 heterotrimer is thought to be able to translocate proteins. Interacts with the ribosome. Interacts with SecDF, and other proteins may be involved. Interacts with SecA.</text>
</comment>
<protein>
    <recommendedName>
        <fullName evidence="8">Protein translocase subunit SecE</fullName>
    </recommendedName>
</protein>
<comment type="function">
    <text evidence="8">Essential subunit of the Sec protein translocation channel SecYEG. Clamps together the 2 halves of SecY. May contact the channel plug during translocation.</text>
</comment>
<evidence type="ECO:0000313" key="11">
    <source>
        <dbReference type="Proteomes" id="UP001177258"/>
    </source>
</evidence>
<proteinExistence type="inferred from homology"/>
<organism evidence="10 11">
    <name type="scientific">Helicobacter cappadocius</name>
    <dbReference type="NCBI Taxonomy" id="3063998"/>
    <lineage>
        <taxon>Bacteria</taxon>
        <taxon>Pseudomonadati</taxon>
        <taxon>Campylobacterota</taxon>
        <taxon>Epsilonproteobacteria</taxon>
        <taxon>Campylobacterales</taxon>
        <taxon>Helicobacteraceae</taxon>
        <taxon>Helicobacter</taxon>
    </lineage>
</organism>